<evidence type="ECO:0000256" key="3">
    <source>
        <dbReference type="SAM" id="MobiDB-lite"/>
    </source>
</evidence>
<evidence type="ECO:0000256" key="1">
    <source>
        <dbReference type="ARBA" id="ARBA00010062"/>
    </source>
</evidence>
<accession>A0ABP6NXQ6</accession>
<protein>
    <recommendedName>
        <fullName evidence="5">Leucine-binding protein domain-containing protein</fullName>
    </recommendedName>
</protein>
<dbReference type="Gene3D" id="3.40.50.2300">
    <property type="match status" value="2"/>
</dbReference>
<gene>
    <name evidence="6" type="ORF">GCM10010531_08560</name>
</gene>
<feature type="domain" description="Leucine-binding protein" evidence="5">
    <location>
        <begin position="64"/>
        <end position="384"/>
    </location>
</feature>
<name>A0ABP6NXQ6_9ACTN</name>
<dbReference type="InterPro" id="IPR028082">
    <property type="entry name" value="Peripla_BP_I"/>
</dbReference>
<keyword evidence="2 4" id="KW-0732">Signal</keyword>
<evidence type="ECO:0000259" key="5">
    <source>
        <dbReference type="Pfam" id="PF13458"/>
    </source>
</evidence>
<sequence length="441" mass="45209">MRNTPRRRLAAASLAGLAVLAAGCRGGDSGGGDGGGGDGGDIATDVGVTSEPCPDAVNEDNGCIYLGTLSDLTVGPFAAAGPLIIDGQEAFWQRVNEDGGIGGYDINVTEYVRDNQYNPQVTNQVYQEIKPDILALAQTLGSPPTAAIVDDLDAEDIVAAPAGWTSLYLFQDVIVESGATYCAEAMNGVDYAVENDGVESVMAIHYAGDFGADAAAGAKVAADANGITFTNVETTAGPDNQAAAVAAIREQSPDLVIISAGPTDTATIVGQAAAGGFQGRFMGSSPTWNPAILQSPAAPAFQALFQHLGPWGSWDSETDGHAAMREALPDVTPNEFYTSGWVWSYPLKAALEAAAENGDLTRAGLREAAEGLESVDFEGVLPEGSGNYAGGANDAASRATFISNIDPAASTGLATVAEAYTGPTAEEYDFTGPCYEEVDLG</sequence>
<evidence type="ECO:0000256" key="4">
    <source>
        <dbReference type="SAM" id="SignalP"/>
    </source>
</evidence>
<dbReference type="SUPFAM" id="SSF53822">
    <property type="entry name" value="Periplasmic binding protein-like I"/>
    <property type="match status" value="1"/>
</dbReference>
<keyword evidence="7" id="KW-1185">Reference proteome</keyword>
<comment type="similarity">
    <text evidence="1">Belongs to the leucine-binding protein family.</text>
</comment>
<dbReference type="Pfam" id="PF13458">
    <property type="entry name" value="Peripla_BP_6"/>
    <property type="match status" value="1"/>
</dbReference>
<dbReference type="PANTHER" id="PTHR47235">
    <property type="entry name" value="BLR6548 PROTEIN"/>
    <property type="match status" value="1"/>
</dbReference>
<proteinExistence type="inferred from homology"/>
<dbReference type="Proteomes" id="UP001499924">
    <property type="component" value="Unassembled WGS sequence"/>
</dbReference>
<dbReference type="EMBL" id="BAAAVV010000002">
    <property type="protein sequence ID" value="GAA3159460.1"/>
    <property type="molecule type" value="Genomic_DNA"/>
</dbReference>
<comment type="caution">
    <text evidence="6">The sequence shown here is derived from an EMBL/GenBank/DDBJ whole genome shotgun (WGS) entry which is preliminary data.</text>
</comment>
<evidence type="ECO:0000256" key="2">
    <source>
        <dbReference type="ARBA" id="ARBA00022729"/>
    </source>
</evidence>
<organism evidence="6 7">
    <name type="scientific">Blastococcus jejuensis</name>
    <dbReference type="NCBI Taxonomy" id="351224"/>
    <lineage>
        <taxon>Bacteria</taxon>
        <taxon>Bacillati</taxon>
        <taxon>Actinomycetota</taxon>
        <taxon>Actinomycetes</taxon>
        <taxon>Geodermatophilales</taxon>
        <taxon>Geodermatophilaceae</taxon>
        <taxon>Blastococcus</taxon>
    </lineage>
</organism>
<feature type="signal peptide" evidence="4">
    <location>
        <begin position="1"/>
        <end position="21"/>
    </location>
</feature>
<dbReference type="RefSeq" id="WP_344687331.1">
    <property type="nucleotide sequence ID" value="NZ_BAAAVV010000002.1"/>
</dbReference>
<evidence type="ECO:0000313" key="6">
    <source>
        <dbReference type="EMBL" id="GAA3159460.1"/>
    </source>
</evidence>
<feature type="region of interest" description="Disordered" evidence="3">
    <location>
        <begin position="29"/>
        <end position="48"/>
    </location>
</feature>
<feature type="chain" id="PRO_5047083407" description="Leucine-binding protein domain-containing protein" evidence="4">
    <location>
        <begin position="22"/>
        <end position="441"/>
    </location>
</feature>
<dbReference type="InterPro" id="IPR028081">
    <property type="entry name" value="Leu-bd"/>
</dbReference>
<evidence type="ECO:0000313" key="7">
    <source>
        <dbReference type="Proteomes" id="UP001499924"/>
    </source>
</evidence>
<feature type="compositionally biased region" description="Gly residues" evidence="3">
    <location>
        <begin position="29"/>
        <end position="40"/>
    </location>
</feature>
<dbReference type="PROSITE" id="PS51257">
    <property type="entry name" value="PROKAR_LIPOPROTEIN"/>
    <property type="match status" value="1"/>
</dbReference>
<reference evidence="7" key="1">
    <citation type="journal article" date="2019" name="Int. J. Syst. Evol. Microbiol.">
        <title>The Global Catalogue of Microorganisms (GCM) 10K type strain sequencing project: providing services to taxonomists for standard genome sequencing and annotation.</title>
        <authorList>
            <consortium name="The Broad Institute Genomics Platform"/>
            <consortium name="The Broad Institute Genome Sequencing Center for Infectious Disease"/>
            <person name="Wu L."/>
            <person name="Ma J."/>
        </authorList>
    </citation>
    <scope>NUCLEOTIDE SEQUENCE [LARGE SCALE GENOMIC DNA]</scope>
    <source>
        <strain evidence="7">JCM 15614</strain>
    </source>
</reference>
<dbReference type="PANTHER" id="PTHR47235:SF1">
    <property type="entry name" value="BLR6548 PROTEIN"/>
    <property type="match status" value="1"/>
</dbReference>